<evidence type="ECO:0000256" key="1">
    <source>
        <dbReference type="SAM" id="Phobius"/>
    </source>
</evidence>
<keyword evidence="1" id="KW-1133">Transmembrane helix</keyword>
<name>A0A9W9MXU9_9EURO</name>
<reference evidence="2" key="2">
    <citation type="journal article" date="2023" name="IMA Fungus">
        <title>Comparative genomic study of the Penicillium genus elucidates a diverse pangenome and 15 lateral gene transfer events.</title>
        <authorList>
            <person name="Petersen C."/>
            <person name="Sorensen T."/>
            <person name="Nielsen M.R."/>
            <person name="Sondergaard T.E."/>
            <person name="Sorensen J.L."/>
            <person name="Fitzpatrick D.A."/>
            <person name="Frisvad J.C."/>
            <person name="Nielsen K.L."/>
        </authorList>
    </citation>
    <scope>NUCLEOTIDE SEQUENCE</scope>
    <source>
        <strain evidence="2">IBT 20477</strain>
    </source>
</reference>
<evidence type="ECO:0000313" key="3">
    <source>
        <dbReference type="Proteomes" id="UP001150942"/>
    </source>
</evidence>
<reference evidence="2" key="1">
    <citation type="submission" date="2022-11" db="EMBL/GenBank/DDBJ databases">
        <authorList>
            <person name="Petersen C."/>
        </authorList>
    </citation>
    <scope>NUCLEOTIDE SEQUENCE</scope>
    <source>
        <strain evidence="2">IBT 20477</strain>
    </source>
</reference>
<accession>A0A9W9MXU9</accession>
<evidence type="ECO:0000313" key="2">
    <source>
        <dbReference type="EMBL" id="KAJ5209561.1"/>
    </source>
</evidence>
<dbReference type="EMBL" id="JAPQKQ010000002">
    <property type="protein sequence ID" value="KAJ5209561.1"/>
    <property type="molecule type" value="Genomic_DNA"/>
</dbReference>
<protein>
    <submittedName>
        <fullName evidence="2">Uncharacterized protein</fullName>
    </submittedName>
</protein>
<proteinExistence type="predicted"/>
<dbReference type="Proteomes" id="UP001150942">
    <property type="component" value="Unassembled WGS sequence"/>
</dbReference>
<dbReference type="AlphaFoldDB" id="A0A9W9MXU9"/>
<sequence length="109" mass="11829">MSVSKEYETNGANPYLLIKAIGVAAVLAVIGIASILDTCNSEPNPEPRFVIQLSALAGTQINNSLGSIFNVSLEFFMGCFRPFLFLRTIQCIDPTIGSDRNGLSFEVRL</sequence>
<comment type="caution">
    <text evidence="2">The sequence shown here is derived from an EMBL/GenBank/DDBJ whole genome shotgun (WGS) entry which is preliminary data.</text>
</comment>
<organism evidence="2 3">
    <name type="scientific">Penicillium cf. viridicatum</name>
    <dbReference type="NCBI Taxonomy" id="2972119"/>
    <lineage>
        <taxon>Eukaryota</taxon>
        <taxon>Fungi</taxon>
        <taxon>Dikarya</taxon>
        <taxon>Ascomycota</taxon>
        <taxon>Pezizomycotina</taxon>
        <taxon>Eurotiomycetes</taxon>
        <taxon>Eurotiomycetidae</taxon>
        <taxon>Eurotiales</taxon>
        <taxon>Aspergillaceae</taxon>
        <taxon>Penicillium</taxon>
    </lineage>
</organism>
<feature type="transmembrane region" description="Helical" evidence="1">
    <location>
        <begin position="12"/>
        <end position="36"/>
    </location>
</feature>
<keyword evidence="3" id="KW-1185">Reference proteome</keyword>
<keyword evidence="1" id="KW-0472">Membrane</keyword>
<gene>
    <name evidence="2" type="ORF">N7449_003940</name>
</gene>
<keyword evidence="1" id="KW-0812">Transmembrane</keyword>